<name>A0ABD3XSE1_SINWO</name>
<evidence type="ECO:0000313" key="1">
    <source>
        <dbReference type="EMBL" id="KAL3889129.1"/>
    </source>
</evidence>
<proteinExistence type="predicted"/>
<feature type="non-terminal residue" evidence="1">
    <location>
        <position position="1"/>
    </location>
</feature>
<accession>A0ABD3XSE1</accession>
<protein>
    <submittedName>
        <fullName evidence="1">Uncharacterized protein</fullName>
    </submittedName>
</protein>
<evidence type="ECO:0000313" key="2">
    <source>
        <dbReference type="Proteomes" id="UP001634394"/>
    </source>
</evidence>
<gene>
    <name evidence="1" type="ORF">ACJMK2_001483</name>
</gene>
<comment type="caution">
    <text evidence="1">The sequence shown here is derived from an EMBL/GenBank/DDBJ whole genome shotgun (WGS) entry which is preliminary data.</text>
</comment>
<organism evidence="1 2">
    <name type="scientific">Sinanodonta woodiana</name>
    <name type="common">Chinese pond mussel</name>
    <name type="synonym">Anodonta woodiana</name>
    <dbReference type="NCBI Taxonomy" id="1069815"/>
    <lineage>
        <taxon>Eukaryota</taxon>
        <taxon>Metazoa</taxon>
        <taxon>Spiralia</taxon>
        <taxon>Lophotrochozoa</taxon>
        <taxon>Mollusca</taxon>
        <taxon>Bivalvia</taxon>
        <taxon>Autobranchia</taxon>
        <taxon>Heteroconchia</taxon>
        <taxon>Palaeoheterodonta</taxon>
        <taxon>Unionida</taxon>
        <taxon>Unionoidea</taxon>
        <taxon>Unionidae</taxon>
        <taxon>Unioninae</taxon>
        <taxon>Sinanodonta</taxon>
    </lineage>
</organism>
<dbReference type="Proteomes" id="UP001634394">
    <property type="component" value="Unassembled WGS sequence"/>
</dbReference>
<reference evidence="1 2" key="1">
    <citation type="submission" date="2024-11" db="EMBL/GenBank/DDBJ databases">
        <title>Chromosome-level genome assembly of the freshwater bivalve Anodonta woodiana.</title>
        <authorList>
            <person name="Chen X."/>
        </authorList>
    </citation>
    <scope>NUCLEOTIDE SEQUENCE [LARGE SCALE GENOMIC DNA]</scope>
    <source>
        <strain evidence="1">MN2024</strain>
        <tissue evidence="1">Gills</tissue>
    </source>
</reference>
<dbReference type="AlphaFoldDB" id="A0ABD3XSE1"/>
<dbReference type="EMBL" id="JBJQND010000001">
    <property type="protein sequence ID" value="KAL3889129.1"/>
    <property type="molecule type" value="Genomic_DNA"/>
</dbReference>
<sequence>QQTTTKAITHIINEIKQRDQYTYECFKECLILAKRADLKIMLEEEEENLAAEMKDKHQGSGYILV</sequence>
<keyword evidence="2" id="KW-1185">Reference proteome</keyword>